<protein>
    <recommendedName>
        <fullName evidence="2">EF-hand domain-containing protein</fullName>
    </recommendedName>
</protein>
<feature type="chain" id="PRO_5020900997" description="EF-hand domain-containing protein" evidence="1">
    <location>
        <begin position="21"/>
        <end position="154"/>
    </location>
</feature>
<evidence type="ECO:0000313" key="4">
    <source>
        <dbReference type="Proteomes" id="UP000308054"/>
    </source>
</evidence>
<accession>A0A4S2H1B0</accession>
<dbReference type="Proteomes" id="UP000308054">
    <property type="component" value="Unassembled WGS sequence"/>
</dbReference>
<dbReference type="AlphaFoldDB" id="A0A4S2H1B0"/>
<evidence type="ECO:0000313" key="3">
    <source>
        <dbReference type="EMBL" id="TGY89330.1"/>
    </source>
</evidence>
<dbReference type="InterPro" id="IPR011992">
    <property type="entry name" value="EF-hand-dom_pair"/>
</dbReference>
<comment type="caution">
    <text evidence="3">The sequence shown here is derived from an EMBL/GenBank/DDBJ whole genome shotgun (WGS) entry which is preliminary data.</text>
</comment>
<dbReference type="GO" id="GO:0005509">
    <property type="term" value="F:calcium ion binding"/>
    <property type="evidence" value="ECO:0007669"/>
    <property type="project" value="InterPro"/>
</dbReference>
<dbReference type="Gene3D" id="1.10.238.10">
    <property type="entry name" value="EF-hand"/>
    <property type="match status" value="1"/>
</dbReference>
<name>A0A4S2H1B0_9PROT</name>
<feature type="domain" description="EF-hand" evidence="2">
    <location>
        <begin position="69"/>
        <end position="95"/>
    </location>
</feature>
<feature type="signal peptide" evidence="1">
    <location>
        <begin position="1"/>
        <end position="20"/>
    </location>
</feature>
<evidence type="ECO:0000259" key="2">
    <source>
        <dbReference type="PROSITE" id="PS50222"/>
    </source>
</evidence>
<dbReference type="SUPFAM" id="SSF47473">
    <property type="entry name" value="EF-hand"/>
    <property type="match status" value="1"/>
</dbReference>
<dbReference type="OrthoDB" id="6706523at2"/>
<keyword evidence="4" id="KW-1185">Reference proteome</keyword>
<gene>
    <name evidence="3" type="ORF">E5163_09450</name>
</gene>
<dbReference type="InterPro" id="IPR018247">
    <property type="entry name" value="EF_Hand_1_Ca_BS"/>
</dbReference>
<dbReference type="RefSeq" id="WP_135995870.1">
    <property type="nucleotide sequence ID" value="NZ_CP071057.1"/>
</dbReference>
<dbReference type="Pfam" id="PF13202">
    <property type="entry name" value="EF-hand_5"/>
    <property type="match status" value="2"/>
</dbReference>
<evidence type="ECO:0000256" key="1">
    <source>
        <dbReference type="SAM" id="SignalP"/>
    </source>
</evidence>
<dbReference type="PROSITE" id="PS50222">
    <property type="entry name" value="EF_HAND_2"/>
    <property type="match status" value="1"/>
</dbReference>
<reference evidence="3 4" key="1">
    <citation type="journal article" date="2017" name="Int. J. Syst. Evol. Microbiol.">
        <title>Marinicauda algicola sp. nov., isolated from a marine red alga Rhodosorus marinus.</title>
        <authorList>
            <person name="Jeong S.E."/>
            <person name="Jeon S.H."/>
            <person name="Chun B.H."/>
            <person name="Kim D.W."/>
            <person name="Jeon C.O."/>
        </authorList>
    </citation>
    <scope>NUCLEOTIDE SEQUENCE [LARGE SCALE GENOMIC DNA]</scope>
    <source>
        <strain evidence="3 4">JCM 31718</strain>
    </source>
</reference>
<keyword evidence="1" id="KW-0732">Signal</keyword>
<dbReference type="PROSITE" id="PS00018">
    <property type="entry name" value="EF_HAND_1"/>
    <property type="match status" value="1"/>
</dbReference>
<dbReference type="EMBL" id="SRXW01000002">
    <property type="protein sequence ID" value="TGY89330.1"/>
    <property type="molecule type" value="Genomic_DNA"/>
</dbReference>
<organism evidence="3 4">
    <name type="scientific">Marinicauda algicola</name>
    <dbReference type="NCBI Taxonomy" id="2029849"/>
    <lineage>
        <taxon>Bacteria</taxon>
        <taxon>Pseudomonadati</taxon>
        <taxon>Pseudomonadota</taxon>
        <taxon>Alphaproteobacteria</taxon>
        <taxon>Maricaulales</taxon>
        <taxon>Maricaulaceae</taxon>
        <taxon>Marinicauda</taxon>
    </lineage>
</organism>
<proteinExistence type="predicted"/>
<dbReference type="InterPro" id="IPR002048">
    <property type="entry name" value="EF_hand_dom"/>
</dbReference>
<sequence length="154" mass="16145">MLKITLAAALVLAAPAAALAQSSAPTLGDGAANKDAFMAIAEARFAYIDADSSLAIDEAEYVSVRLQEFDLADRNGDGELTRGEVRQFPEPVSGVSLHRSEFEEGVRIRFNQLAEDGTISQSAYLGAASAAFDAADRNGDGAVDRGEARNLAPL</sequence>